<feature type="region of interest" description="Disordered" evidence="1">
    <location>
        <begin position="1"/>
        <end position="34"/>
    </location>
</feature>
<accession>A0A8C5GMT4</accession>
<evidence type="ECO:0000256" key="1">
    <source>
        <dbReference type="SAM" id="MobiDB-lite"/>
    </source>
</evidence>
<feature type="compositionally biased region" description="Low complexity" evidence="1">
    <location>
        <begin position="8"/>
        <end position="22"/>
    </location>
</feature>
<name>A0A8C5GMT4_GOUWI</name>
<evidence type="ECO:0000313" key="3">
    <source>
        <dbReference type="Proteomes" id="UP000694680"/>
    </source>
</evidence>
<dbReference type="Ensembl" id="ENSGWIT00000035509.1">
    <property type="protein sequence ID" value="ENSGWIP00000032621.1"/>
    <property type="gene ID" value="ENSGWIG00000016794.1"/>
</dbReference>
<keyword evidence="3" id="KW-1185">Reference proteome</keyword>
<proteinExistence type="predicted"/>
<reference evidence="2" key="2">
    <citation type="submission" date="2025-08" db="UniProtKB">
        <authorList>
            <consortium name="Ensembl"/>
        </authorList>
    </citation>
    <scope>IDENTIFICATION</scope>
</reference>
<feature type="compositionally biased region" description="Polar residues" evidence="1">
    <location>
        <begin position="23"/>
        <end position="34"/>
    </location>
</feature>
<organism evidence="2 3">
    <name type="scientific">Gouania willdenowi</name>
    <name type="common">Blunt-snouted clingfish</name>
    <name type="synonym">Lepadogaster willdenowi</name>
    <dbReference type="NCBI Taxonomy" id="441366"/>
    <lineage>
        <taxon>Eukaryota</taxon>
        <taxon>Metazoa</taxon>
        <taxon>Chordata</taxon>
        <taxon>Craniata</taxon>
        <taxon>Vertebrata</taxon>
        <taxon>Euteleostomi</taxon>
        <taxon>Actinopterygii</taxon>
        <taxon>Neopterygii</taxon>
        <taxon>Teleostei</taxon>
        <taxon>Neoteleostei</taxon>
        <taxon>Acanthomorphata</taxon>
        <taxon>Ovalentaria</taxon>
        <taxon>Blenniimorphae</taxon>
        <taxon>Blenniiformes</taxon>
        <taxon>Gobiesocoidei</taxon>
        <taxon>Gobiesocidae</taxon>
        <taxon>Gobiesocinae</taxon>
        <taxon>Gouania</taxon>
    </lineage>
</organism>
<feature type="region of interest" description="Disordered" evidence="1">
    <location>
        <begin position="76"/>
        <end position="98"/>
    </location>
</feature>
<reference evidence="2" key="1">
    <citation type="submission" date="2020-06" db="EMBL/GenBank/DDBJ databases">
        <authorList>
            <consortium name="Wellcome Sanger Institute Data Sharing"/>
        </authorList>
    </citation>
    <scope>NUCLEOTIDE SEQUENCE [LARGE SCALE GENOMIC DNA]</scope>
</reference>
<reference evidence="2" key="3">
    <citation type="submission" date="2025-09" db="UniProtKB">
        <authorList>
            <consortium name="Ensembl"/>
        </authorList>
    </citation>
    <scope>IDENTIFICATION</scope>
</reference>
<evidence type="ECO:0000313" key="2">
    <source>
        <dbReference type="Ensembl" id="ENSGWIP00000032621.1"/>
    </source>
</evidence>
<dbReference type="AlphaFoldDB" id="A0A8C5GMT4"/>
<protein>
    <submittedName>
        <fullName evidence="2">Uncharacterized protein</fullName>
    </submittedName>
</protein>
<sequence length="98" mass="10302">MNPEKVVSSSSSAKSPLNSSPPTTCSHTLSPTSRCSTAPPAAWSSLLWYLVCPVRPTENALLAIIGGPIGPWMPLSPRNPISPFRPSGPRDPTAPLDP</sequence>
<dbReference type="Proteomes" id="UP000694680">
    <property type="component" value="Chromosome 20"/>
</dbReference>